<accession>A0A1T4NTB9</accession>
<keyword evidence="2" id="KW-1133">Transmembrane helix</keyword>
<proteinExistence type="predicted"/>
<sequence>MSEKNNTKSETNSKFREGLNELLKQTKSFIFEEAQSIILFLIALLLLFLFEDETKALFYDKVLPVMNRMNFGIVSWSILSLLGIFHLHYVWQCVKNNYRISVFSFLLITLVIILLFNGLLLDYSSIEIQILIFFVLVAILCFWMFSFINFFPCQSGTETQAEEEKLLSIDTPIKNKDDDRLGFSEDIDLLISKLPKETEQAYSVGIVGSWGSGKTSYLNLLEKKLNKEQFIVIKFNPRHSLNACTIQEDFFHELFSTLKKYDSRFSSSFKDYLKAINIIGENKFLSSFLSIHQLWNSGREKQKISEAIKRLGKRVVVFIDDFDRLLREEVIEVLKLIDGNASFSNMIFFAAYDKQYLNKILVSENTSETKLFSDKYFSIEQSIPFISEEALWNEITKIPCMNNNDPYFKELYEKESILYFILNQILPTLRDLKRFSNLFLRFEKIQNDVNFRDYFLLMLIKYNWENEYYRLKKKQYLNPTNSEWEVISEKVDINVENSHLLKKILHLLFEKEEVTIRKRGHIYRIKSIRSIRAFEIYFQERVNSNLSFNTLEHLLKEDACNSLPIIDLWFQEGYDRDILEYLSYYEGKIMDKHDLSKFLSVAIYAYEKDKEIKSKSEQNSKSLEKTAPDQRKPYTHEYTQLKPSNFECFSHHYIYKISPASDRLFASNEEYKIWIKDELKKLHIHLYCRCALDISEHALNDDHPCISKRLFNLSEAREIVKDSFLNLIHKEPEIKTRHMDLLESYIKPMEKEKTELNKEMLEAVITSLDNYGSEEFFRKLFVKIPPMYEDCLSFGLTILSEKIFGTKGDLDKFLTDRKHSIKIPDKIKKFWSLYKGNNYEVFSLYEDIQYDTEWHLKTACNNLEKVLEIEHKFDELVKDGKITLKRAESLLETIRKFPVRVSKYQDVVNKINQKIDELSKS</sequence>
<dbReference type="AlphaFoldDB" id="A0A1T4NTB9"/>
<dbReference type="RefSeq" id="WP_025838011.1">
    <property type="nucleotide sequence ID" value="NZ_FUWL01000026.1"/>
</dbReference>
<dbReference type="SUPFAM" id="SSF52540">
    <property type="entry name" value="P-loop containing nucleoside triphosphate hydrolases"/>
    <property type="match status" value="1"/>
</dbReference>
<feature type="transmembrane region" description="Helical" evidence="2">
    <location>
        <begin position="71"/>
        <end position="91"/>
    </location>
</feature>
<evidence type="ECO:0000313" key="4">
    <source>
        <dbReference type="EMBL" id="SJZ82501.1"/>
    </source>
</evidence>
<dbReference type="InterPro" id="IPR027417">
    <property type="entry name" value="P-loop_NTPase"/>
</dbReference>
<organism evidence="4 5">
    <name type="scientific">Porphyromonas cangingivalis</name>
    <dbReference type="NCBI Taxonomy" id="36874"/>
    <lineage>
        <taxon>Bacteria</taxon>
        <taxon>Pseudomonadati</taxon>
        <taxon>Bacteroidota</taxon>
        <taxon>Bacteroidia</taxon>
        <taxon>Bacteroidales</taxon>
        <taxon>Porphyromonadaceae</taxon>
        <taxon>Porphyromonas</taxon>
    </lineage>
</organism>
<reference evidence="4 5" key="1">
    <citation type="submission" date="2017-02" db="EMBL/GenBank/DDBJ databases">
        <authorList>
            <person name="Peterson S.W."/>
        </authorList>
    </citation>
    <scope>NUCLEOTIDE SEQUENCE [LARGE SCALE GENOMIC DNA]</scope>
    <source>
        <strain evidence="4 5">ATCC 700135</strain>
    </source>
</reference>
<feature type="transmembrane region" description="Helical" evidence="2">
    <location>
        <begin position="29"/>
        <end position="50"/>
    </location>
</feature>
<evidence type="ECO:0000256" key="1">
    <source>
        <dbReference type="SAM" id="MobiDB-lite"/>
    </source>
</evidence>
<evidence type="ECO:0000313" key="5">
    <source>
        <dbReference type="Proteomes" id="UP000189956"/>
    </source>
</evidence>
<feature type="region of interest" description="Disordered" evidence="1">
    <location>
        <begin position="615"/>
        <end position="634"/>
    </location>
</feature>
<keyword evidence="2" id="KW-0472">Membrane</keyword>
<keyword evidence="2" id="KW-0812">Transmembrane</keyword>
<dbReference type="Proteomes" id="UP000189956">
    <property type="component" value="Unassembled WGS sequence"/>
</dbReference>
<dbReference type="EMBL" id="FUWL01000026">
    <property type="protein sequence ID" value="SJZ82501.1"/>
    <property type="molecule type" value="Genomic_DNA"/>
</dbReference>
<feature type="transmembrane region" description="Helical" evidence="2">
    <location>
        <begin position="103"/>
        <end position="123"/>
    </location>
</feature>
<dbReference type="InterPro" id="IPR011646">
    <property type="entry name" value="KAP_P-loop"/>
</dbReference>
<feature type="domain" description="KAP NTPase" evidence="3">
    <location>
        <begin position="197"/>
        <end position="443"/>
    </location>
</feature>
<name>A0A1T4NTB9_PORCN</name>
<evidence type="ECO:0000259" key="3">
    <source>
        <dbReference type="Pfam" id="PF07693"/>
    </source>
</evidence>
<evidence type="ECO:0000256" key="2">
    <source>
        <dbReference type="SAM" id="Phobius"/>
    </source>
</evidence>
<feature type="transmembrane region" description="Helical" evidence="2">
    <location>
        <begin position="130"/>
        <end position="151"/>
    </location>
</feature>
<dbReference type="Gene3D" id="3.40.50.300">
    <property type="entry name" value="P-loop containing nucleotide triphosphate hydrolases"/>
    <property type="match status" value="1"/>
</dbReference>
<gene>
    <name evidence="4" type="ORF">SAMN02745205_02002</name>
</gene>
<dbReference type="Pfam" id="PF07693">
    <property type="entry name" value="KAP_NTPase"/>
    <property type="match status" value="1"/>
</dbReference>
<protein>
    <submittedName>
        <fullName evidence="4">KAP family P-loop domain-containing protein</fullName>
    </submittedName>
</protein>